<evidence type="ECO:0000313" key="10">
    <source>
        <dbReference type="EMBL" id="KJF42814.1"/>
    </source>
</evidence>
<protein>
    <recommendedName>
        <fullName evidence="3">beta-glucosidase</fullName>
        <ecNumber evidence="3">3.2.1.21</ecNumber>
    </recommendedName>
</protein>
<dbReference type="InterPro" id="IPR036962">
    <property type="entry name" value="Glyco_hydro_3_N_sf"/>
</dbReference>
<reference evidence="10 11" key="1">
    <citation type="submission" date="2014-09" db="EMBL/GenBank/DDBJ databases">
        <title>Draft Genome Sequence of Draconibacterium sp. JN14CK-3.</title>
        <authorList>
            <person name="Dong C."/>
            <person name="Lai Q."/>
            <person name="Shao Z."/>
        </authorList>
    </citation>
    <scope>NUCLEOTIDE SEQUENCE [LARGE SCALE GENOMIC DNA]</scope>
    <source>
        <strain evidence="10 11">JN14CK-3</strain>
    </source>
</reference>
<dbReference type="InterPro" id="IPR001764">
    <property type="entry name" value="Glyco_hydro_3_N"/>
</dbReference>
<dbReference type="Pfam" id="PF00933">
    <property type="entry name" value="Glyco_hydro_3"/>
    <property type="match status" value="1"/>
</dbReference>
<dbReference type="PANTHER" id="PTHR30620:SF16">
    <property type="entry name" value="LYSOSOMAL BETA GLUCOSIDASE"/>
    <property type="match status" value="1"/>
</dbReference>
<organism evidence="10 11">
    <name type="scientific">Draconibacterium sediminis</name>
    <dbReference type="NCBI Taxonomy" id="1544798"/>
    <lineage>
        <taxon>Bacteria</taxon>
        <taxon>Pseudomonadati</taxon>
        <taxon>Bacteroidota</taxon>
        <taxon>Bacteroidia</taxon>
        <taxon>Marinilabiliales</taxon>
        <taxon>Prolixibacteraceae</taxon>
        <taxon>Draconibacterium</taxon>
    </lineage>
</organism>
<comment type="caution">
    <text evidence="10">The sequence shown here is derived from an EMBL/GenBank/DDBJ whole genome shotgun (WGS) entry which is preliminary data.</text>
</comment>
<keyword evidence="11" id="KW-1185">Reference proteome</keyword>
<accession>A0A0D8J7R5</accession>
<evidence type="ECO:0000256" key="8">
    <source>
        <dbReference type="SAM" id="SignalP"/>
    </source>
</evidence>
<keyword evidence="4 8" id="KW-0732">Signal</keyword>
<dbReference type="FunFam" id="2.60.40.10:FF:000495">
    <property type="entry name" value="Periplasmic beta-glucosidase"/>
    <property type="match status" value="1"/>
</dbReference>
<gene>
    <name evidence="10" type="ORF">LH29_15410</name>
</gene>
<evidence type="ECO:0000259" key="9">
    <source>
        <dbReference type="SMART" id="SM01217"/>
    </source>
</evidence>
<comment type="catalytic activity">
    <reaction evidence="1">
        <text>Hydrolysis of terminal, non-reducing beta-D-glucosyl residues with release of beta-D-glucose.</text>
        <dbReference type="EC" id="3.2.1.21"/>
    </reaction>
</comment>
<dbReference type="FunFam" id="3.20.20.300:FF:000005">
    <property type="entry name" value="Periplasmic beta-glucosidase"/>
    <property type="match status" value="1"/>
</dbReference>
<dbReference type="OrthoDB" id="9805821at2"/>
<dbReference type="InterPro" id="IPR013783">
    <property type="entry name" value="Ig-like_fold"/>
</dbReference>
<dbReference type="EMBL" id="JRHC01000004">
    <property type="protein sequence ID" value="KJF42814.1"/>
    <property type="molecule type" value="Genomic_DNA"/>
</dbReference>
<dbReference type="SUPFAM" id="SSF52279">
    <property type="entry name" value="Beta-D-glucan exohydrolase, C-terminal domain"/>
    <property type="match status" value="1"/>
</dbReference>
<dbReference type="PANTHER" id="PTHR30620">
    <property type="entry name" value="PERIPLASMIC BETA-GLUCOSIDASE-RELATED"/>
    <property type="match status" value="1"/>
</dbReference>
<feature type="domain" description="Fibronectin type III-like" evidence="9">
    <location>
        <begin position="667"/>
        <end position="735"/>
    </location>
</feature>
<dbReference type="PROSITE" id="PS00775">
    <property type="entry name" value="GLYCOSYL_HYDROL_F3"/>
    <property type="match status" value="1"/>
</dbReference>
<feature type="chain" id="PRO_5002331240" description="beta-glucosidase" evidence="8">
    <location>
        <begin position="21"/>
        <end position="747"/>
    </location>
</feature>
<dbReference type="RefSeq" id="WP_052670988.1">
    <property type="nucleotide sequence ID" value="NZ_JRHC01000004.1"/>
</dbReference>
<dbReference type="STRING" id="1544798.LH29_15410"/>
<feature type="signal peptide" evidence="8">
    <location>
        <begin position="1"/>
        <end position="20"/>
    </location>
</feature>
<evidence type="ECO:0000256" key="5">
    <source>
        <dbReference type="ARBA" id="ARBA00022801"/>
    </source>
</evidence>
<dbReference type="SMART" id="SM01217">
    <property type="entry name" value="Fn3_like"/>
    <property type="match status" value="1"/>
</dbReference>
<keyword evidence="6 7" id="KW-0326">Glycosidase</keyword>
<evidence type="ECO:0000256" key="7">
    <source>
        <dbReference type="RuleBase" id="RU361161"/>
    </source>
</evidence>
<dbReference type="PRINTS" id="PR00133">
    <property type="entry name" value="GLHYDRLASE3"/>
</dbReference>
<dbReference type="InterPro" id="IPR002772">
    <property type="entry name" value="Glyco_hydro_3_C"/>
</dbReference>
<dbReference type="InterPro" id="IPR017853">
    <property type="entry name" value="GH"/>
</dbReference>
<evidence type="ECO:0000256" key="4">
    <source>
        <dbReference type="ARBA" id="ARBA00022729"/>
    </source>
</evidence>
<dbReference type="Gene3D" id="3.20.20.300">
    <property type="entry name" value="Glycoside hydrolase, family 3, N-terminal domain"/>
    <property type="match status" value="1"/>
</dbReference>
<evidence type="ECO:0000256" key="3">
    <source>
        <dbReference type="ARBA" id="ARBA00012744"/>
    </source>
</evidence>
<dbReference type="InterPro" id="IPR019800">
    <property type="entry name" value="Glyco_hydro_3_AS"/>
</dbReference>
<dbReference type="Gene3D" id="2.60.40.10">
    <property type="entry name" value="Immunoglobulins"/>
    <property type="match status" value="1"/>
</dbReference>
<sequence length="747" mass="81928">MKIRALILIIGTWLVTGCTATFTENPDPVEQKINSLLSEMTLDEKIGQMQQVNDGFFGDEEATKQAIRDGKVGSFLNTTGADRVAEYQRIALEESKHGIPLLFGRDVIHGYRTIFPIPLGMASSWEPELAEKAMRISAIEASSMGINWTFAPMMDVTWDPRWGRIAESCGEDPLLTSEFAAAMVKGFQGDLGDPTAVAACAKHFVGYGMSEAGRDYNTTYIPEMLLRNVHLRPFKAAVDAGALTFMSAFNDLNGVPTSGNEFTLKQILRNEWNYKGMVVSDWGSIEEMINHGFAADKKQAAEIAAKAGVDMEMATTCYTDNLKTLIEEGAITEDMIDTYVGNILRVKFKLGLFDKPYDNHVSTDTILAPSHLAVSREAARKSMVLLKNDNNTLPISKNIHSLAVIGPLADAARDQLGTWIFDGQGEDSTTPKQAFGEILGSKMNYVSGLEYSRDKSTKGFAEAIAAAKRSDAILFFAGEESILSGEANARGIIDLPGVQSELITELRKTGKPLILVVMAGRPLGIGAEMEMADAVLYAWHPGTMAGPAVADLIFGDYSPSGKLPVTFVKGAGQIPFYYYRKNTGRPATEDDVTYIDDIPRNSKQLSLGFKSMHIDYGITPLLPFGYGLSYTEFKYENLKLSSNEMTTDGSITISADIKNIGNFETEEIVQLYVHDKVGSITRPIKELKGFEKINLKPGDVKNVSFELKAEDLQFFNGDDFVIEPGDFEVWIGPNSDEGLKGAFKLKE</sequence>
<keyword evidence="5 7" id="KW-0378">Hydrolase</keyword>
<dbReference type="Proteomes" id="UP000032544">
    <property type="component" value="Unassembled WGS sequence"/>
</dbReference>
<dbReference type="InterPro" id="IPR026891">
    <property type="entry name" value="Fn3-like"/>
</dbReference>
<evidence type="ECO:0000256" key="2">
    <source>
        <dbReference type="ARBA" id="ARBA00005336"/>
    </source>
</evidence>
<dbReference type="SUPFAM" id="SSF51445">
    <property type="entry name" value="(Trans)glycosidases"/>
    <property type="match status" value="1"/>
</dbReference>
<dbReference type="PROSITE" id="PS51257">
    <property type="entry name" value="PROKAR_LIPOPROTEIN"/>
    <property type="match status" value="1"/>
</dbReference>
<dbReference type="PATRIC" id="fig|1544798.3.peg.3249"/>
<dbReference type="Gene3D" id="3.40.50.1700">
    <property type="entry name" value="Glycoside hydrolase family 3 C-terminal domain"/>
    <property type="match status" value="1"/>
</dbReference>
<evidence type="ECO:0000256" key="6">
    <source>
        <dbReference type="ARBA" id="ARBA00023295"/>
    </source>
</evidence>
<evidence type="ECO:0000313" key="11">
    <source>
        <dbReference type="Proteomes" id="UP000032544"/>
    </source>
</evidence>
<dbReference type="InterPro" id="IPR036881">
    <property type="entry name" value="Glyco_hydro_3_C_sf"/>
</dbReference>
<comment type="similarity">
    <text evidence="2 7">Belongs to the glycosyl hydrolase 3 family.</text>
</comment>
<dbReference type="InterPro" id="IPR051915">
    <property type="entry name" value="Cellulose_Degrad_GH3"/>
</dbReference>
<dbReference type="EC" id="3.2.1.21" evidence="3"/>
<dbReference type="Pfam" id="PF14310">
    <property type="entry name" value="Fn3-like"/>
    <property type="match status" value="1"/>
</dbReference>
<evidence type="ECO:0000256" key="1">
    <source>
        <dbReference type="ARBA" id="ARBA00000448"/>
    </source>
</evidence>
<proteinExistence type="inferred from homology"/>
<dbReference type="Pfam" id="PF01915">
    <property type="entry name" value="Glyco_hydro_3_C"/>
    <property type="match status" value="1"/>
</dbReference>
<name>A0A0D8J7R5_9BACT</name>
<dbReference type="AlphaFoldDB" id="A0A0D8J7R5"/>
<dbReference type="GO" id="GO:0008422">
    <property type="term" value="F:beta-glucosidase activity"/>
    <property type="evidence" value="ECO:0007669"/>
    <property type="project" value="UniProtKB-EC"/>
</dbReference>
<dbReference type="GO" id="GO:0009251">
    <property type="term" value="P:glucan catabolic process"/>
    <property type="evidence" value="ECO:0007669"/>
    <property type="project" value="TreeGrafter"/>
</dbReference>